<sequence>MRIFQLLDILQERGEPKFLRSLFVDEDPEIRRSDGLAAKNNVMFKIPKFSSTIYEYSFVVSAIRFWQDLPPEIPNSLSLESFKSKLFDFLFSLD</sequence>
<gene>
    <name evidence="1" type="ORF">HICCMSTLAB_LOCUS10911</name>
</gene>
<dbReference type="AlphaFoldDB" id="A0A8J2HLT1"/>
<reference evidence="1" key="1">
    <citation type="submission" date="2021-04" db="EMBL/GenBank/DDBJ databases">
        <authorList>
            <person name="Chebbi M.A.C M."/>
        </authorList>
    </citation>
    <scope>NUCLEOTIDE SEQUENCE</scope>
</reference>
<accession>A0A8J2HLT1</accession>
<dbReference type="Proteomes" id="UP000786811">
    <property type="component" value="Unassembled WGS sequence"/>
</dbReference>
<evidence type="ECO:0000313" key="2">
    <source>
        <dbReference type="Proteomes" id="UP000786811"/>
    </source>
</evidence>
<protein>
    <submittedName>
        <fullName evidence="1">Uncharacterized protein</fullName>
    </submittedName>
</protein>
<name>A0A8J2HLT1_COTCN</name>
<dbReference type="OrthoDB" id="7694116at2759"/>
<keyword evidence="2" id="KW-1185">Reference proteome</keyword>
<evidence type="ECO:0000313" key="1">
    <source>
        <dbReference type="EMBL" id="CAG5102230.1"/>
    </source>
</evidence>
<comment type="caution">
    <text evidence="1">The sequence shown here is derived from an EMBL/GenBank/DDBJ whole genome shotgun (WGS) entry which is preliminary data.</text>
</comment>
<dbReference type="EMBL" id="CAJNRD030001123">
    <property type="protein sequence ID" value="CAG5102230.1"/>
    <property type="molecule type" value="Genomic_DNA"/>
</dbReference>
<proteinExistence type="predicted"/>
<organism evidence="1 2">
    <name type="scientific">Cotesia congregata</name>
    <name type="common">Parasitoid wasp</name>
    <name type="synonym">Apanteles congregatus</name>
    <dbReference type="NCBI Taxonomy" id="51543"/>
    <lineage>
        <taxon>Eukaryota</taxon>
        <taxon>Metazoa</taxon>
        <taxon>Ecdysozoa</taxon>
        <taxon>Arthropoda</taxon>
        <taxon>Hexapoda</taxon>
        <taxon>Insecta</taxon>
        <taxon>Pterygota</taxon>
        <taxon>Neoptera</taxon>
        <taxon>Endopterygota</taxon>
        <taxon>Hymenoptera</taxon>
        <taxon>Apocrita</taxon>
        <taxon>Ichneumonoidea</taxon>
        <taxon>Braconidae</taxon>
        <taxon>Microgastrinae</taxon>
        <taxon>Cotesia</taxon>
    </lineage>
</organism>